<name>A0A225W4I4_9STRA</name>
<keyword evidence="2" id="KW-1185">Reference proteome</keyword>
<dbReference type="EMBL" id="NBNE01001831">
    <property type="protein sequence ID" value="OWZ12485.1"/>
    <property type="molecule type" value="Genomic_DNA"/>
</dbReference>
<dbReference type="Proteomes" id="UP000198211">
    <property type="component" value="Unassembled WGS sequence"/>
</dbReference>
<organism evidence="1 2">
    <name type="scientific">Phytophthora megakarya</name>
    <dbReference type="NCBI Taxonomy" id="4795"/>
    <lineage>
        <taxon>Eukaryota</taxon>
        <taxon>Sar</taxon>
        <taxon>Stramenopiles</taxon>
        <taxon>Oomycota</taxon>
        <taxon>Peronosporomycetes</taxon>
        <taxon>Peronosporales</taxon>
        <taxon>Peronosporaceae</taxon>
        <taxon>Phytophthora</taxon>
    </lineage>
</organism>
<accession>A0A225W4I4</accession>
<sequence length="98" mass="11658">MNKQNRRTHSVKVVKKPLNCIVYFTKARLTWRAVHARYQENIKRANEDARVLSYSLFTQYIHFYFPGVRLTRPADDVCDCCVRLDVELQNPNITRDEI</sequence>
<protein>
    <submittedName>
        <fullName evidence="1">Cleavage inducible protein</fullName>
    </submittedName>
</protein>
<evidence type="ECO:0000313" key="1">
    <source>
        <dbReference type="EMBL" id="OWZ12485.1"/>
    </source>
</evidence>
<dbReference type="AlphaFoldDB" id="A0A225W4I4"/>
<comment type="caution">
    <text evidence="1">The sequence shown here is derived from an EMBL/GenBank/DDBJ whole genome shotgun (WGS) entry which is preliminary data.</text>
</comment>
<reference evidence="2" key="1">
    <citation type="submission" date="2017-03" db="EMBL/GenBank/DDBJ databases">
        <title>Phytopthora megakarya and P. palmivora, two closely related causual agents of cacao black pod achieved similar genome size and gene model numbers by different mechanisms.</title>
        <authorList>
            <person name="Ali S."/>
            <person name="Shao J."/>
            <person name="Larry D.J."/>
            <person name="Kronmiller B."/>
            <person name="Shen D."/>
            <person name="Strem M.D."/>
            <person name="Melnick R.L."/>
            <person name="Guiltinan M.J."/>
            <person name="Tyler B.M."/>
            <person name="Meinhardt L.W."/>
            <person name="Bailey B.A."/>
        </authorList>
    </citation>
    <scope>NUCLEOTIDE SEQUENCE [LARGE SCALE GENOMIC DNA]</scope>
    <source>
        <strain evidence="2">zdho120</strain>
    </source>
</reference>
<gene>
    <name evidence="1" type="ORF">PHMEG_00014340</name>
</gene>
<proteinExistence type="predicted"/>
<evidence type="ECO:0000313" key="2">
    <source>
        <dbReference type="Proteomes" id="UP000198211"/>
    </source>
</evidence>